<dbReference type="VEuPathDB" id="VectorBase:SCAU008071"/>
<evidence type="ECO:0000313" key="2">
    <source>
        <dbReference type="EnsemblMetazoa" id="SCAU008071-PA"/>
    </source>
</evidence>
<dbReference type="Proteomes" id="UP000095300">
    <property type="component" value="Unassembled WGS sequence"/>
</dbReference>
<keyword evidence="1" id="KW-0472">Membrane</keyword>
<accession>A0A1I8PH92</accession>
<keyword evidence="3" id="KW-1185">Reference proteome</keyword>
<dbReference type="EnsemblMetazoa" id="SCAU008071-RA">
    <property type="protein sequence ID" value="SCAU008071-PA"/>
    <property type="gene ID" value="SCAU008071"/>
</dbReference>
<name>A0A1I8PH92_STOCA</name>
<reference evidence="2" key="1">
    <citation type="submission" date="2020-05" db="UniProtKB">
        <authorList>
            <consortium name="EnsemblMetazoa"/>
        </authorList>
    </citation>
    <scope>IDENTIFICATION</scope>
    <source>
        <strain evidence="2">USDA</strain>
    </source>
</reference>
<evidence type="ECO:0000256" key="1">
    <source>
        <dbReference type="SAM" id="Phobius"/>
    </source>
</evidence>
<sequence>MGLSDRLLSPLDEEESELLATEKDLFILTCQLFLFQFLVCLVLSIAAASAHVVAPVTTYAAAAPAYTTYAAAAPAYTTYAAAAPAYTTYSAAVAPVYTRSVYSAPSYATYSSSAVVAAPSVYAAPVAVAPATPALYTTLLKKK</sequence>
<keyword evidence="1" id="KW-1133">Transmembrane helix</keyword>
<evidence type="ECO:0008006" key="4">
    <source>
        <dbReference type="Google" id="ProtNLM"/>
    </source>
</evidence>
<organism evidence="2 3">
    <name type="scientific">Stomoxys calcitrans</name>
    <name type="common">Stable fly</name>
    <name type="synonym">Conops calcitrans</name>
    <dbReference type="NCBI Taxonomy" id="35570"/>
    <lineage>
        <taxon>Eukaryota</taxon>
        <taxon>Metazoa</taxon>
        <taxon>Ecdysozoa</taxon>
        <taxon>Arthropoda</taxon>
        <taxon>Hexapoda</taxon>
        <taxon>Insecta</taxon>
        <taxon>Pterygota</taxon>
        <taxon>Neoptera</taxon>
        <taxon>Endopterygota</taxon>
        <taxon>Diptera</taxon>
        <taxon>Brachycera</taxon>
        <taxon>Muscomorpha</taxon>
        <taxon>Muscoidea</taxon>
        <taxon>Muscidae</taxon>
        <taxon>Stomoxys</taxon>
    </lineage>
</organism>
<gene>
    <name evidence="2" type="primary">106085342</name>
</gene>
<feature type="transmembrane region" description="Helical" evidence="1">
    <location>
        <begin position="25"/>
        <end position="48"/>
    </location>
</feature>
<proteinExistence type="predicted"/>
<dbReference type="AlphaFoldDB" id="A0A1I8PH92"/>
<keyword evidence="1" id="KW-0812">Transmembrane</keyword>
<protein>
    <recommendedName>
        <fullName evidence="4">Cuticle protein 16.5-like</fullName>
    </recommendedName>
</protein>
<evidence type="ECO:0000313" key="3">
    <source>
        <dbReference type="Proteomes" id="UP000095300"/>
    </source>
</evidence>